<proteinExistence type="predicted"/>
<evidence type="ECO:0000313" key="2">
    <source>
        <dbReference type="Proteomes" id="UP000237105"/>
    </source>
</evidence>
<dbReference type="AlphaFoldDB" id="A0A2P5AZR4"/>
<protein>
    <submittedName>
        <fullName evidence="1">Uncharacterized protein</fullName>
    </submittedName>
</protein>
<accession>A0A2P5AZR4</accession>
<sequence length="72" mass="8252">MQEYDLKVLKIINQVTWSSQELLEITFLHTGMATILPCLKSIFLYIMEVNIPVWSPPACSPLEKSRIISSNK</sequence>
<organism evidence="1 2">
    <name type="scientific">Parasponia andersonii</name>
    <name type="common">Sponia andersonii</name>
    <dbReference type="NCBI Taxonomy" id="3476"/>
    <lineage>
        <taxon>Eukaryota</taxon>
        <taxon>Viridiplantae</taxon>
        <taxon>Streptophyta</taxon>
        <taxon>Embryophyta</taxon>
        <taxon>Tracheophyta</taxon>
        <taxon>Spermatophyta</taxon>
        <taxon>Magnoliopsida</taxon>
        <taxon>eudicotyledons</taxon>
        <taxon>Gunneridae</taxon>
        <taxon>Pentapetalae</taxon>
        <taxon>rosids</taxon>
        <taxon>fabids</taxon>
        <taxon>Rosales</taxon>
        <taxon>Cannabaceae</taxon>
        <taxon>Parasponia</taxon>
    </lineage>
</organism>
<reference evidence="2" key="1">
    <citation type="submission" date="2016-06" db="EMBL/GenBank/DDBJ databases">
        <title>Parallel loss of symbiosis genes in relatives of nitrogen-fixing non-legume Parasponia.</title>
        <authorList>
            <person name="Van Velzen R."/>
            <person name="Holmer R."/>
            <person name="Bu F."/>
            <person name="Rutten L."/>
            <person name="Van Zeijl A."/>
            <person name="Liu W."/>
            <person name="Santuari L."/>
            <person name="Cao Q."/>
            <person name="Sharma T."/>
            <person name="Shen D."/>
            <person name="Roswanjaya Y."/>
            <person name="Wardhani T."/>
            <person name="Kalhor M.S."/>
            <person name="Jansen J."/>
            <person name="Van den Hoogen J."/>
            <person name="Gungor B."/>
            <person name="Hartog M."/>
            <person name="Hontelez J."/>
            <person name="Verver J."/>
            <person name="Yang W.-C."/>
            <person name="Schijlen E."/>
            <person name="Repin R."/>
            <person name="Schilthuizen M."/>
            <person name="Schranz E."/>
            <person name="Heidstra R."/>
            <person name="Miyata K."/>
            <person name="Fedorova E."/>
            <person name="Kohlen W."/>
            <person name="Bisseling T."/>
            <person name="Smit S."/>
            <person name="Geurts R."/>
        </authorList>
    </citation>
    <scope>NUCLEOTIDE SEQUENCE [LARGE SCALE GENOMIC DNA]</scope>
    <source>
        <strain evidence="2">cv. WU1-14</strain>
    </source>
</reference>
<gene>
    <name evidence="1" type="ORF">PanWU01x14_284980</name>
</gene>
<comment type="caution">
    <text evidence="1">The sequence shown here is derived from an EMBL/GenBank/DDBJ whole genome shotgun (WGS) entry which is preliminary data.</text>
</comment>
<dbReference type="EMBL" id="JXTB01000401">
    <property type="protein sequence ID" value="PON42029.1"/>
    <property type="molecule type" value="Genomic_DNA"/>
</dbReference>
<name>A0A2P5AZR4_PARAD</name>
<dbReference type="Proteomes" id="UP000237105">
    <property type="component" value="Unassembled WGS sequence"/>
</dbReference>
<keyword evidence="2" id="KW-1185">Reference proteome</keyword>
<evidence type="ECO:0000313" key="1">
    <source>
        <dbReference type="EMBL" id="PON42029.1"/>
    </source>
</evidence>
<dbReference type="OrthoDB" id="10542564at2759"/>